<dbReference type="InterPro" id="IPR001932">
    <property type="entry name" value="PPM-type_phosphatase-like_dom"/>
</dbReference>
<evidence type="ECO:0000313" key="5">
    <source>
        <dbReference type="EMBL" id="MBF9068829.1"/>
    </source>
</evidence>
<evidence type="ECO:0000259" key="3">
    <source>
        <dbReference type="SMART" id="SM00065"/>
    </source>
</evidence>
<dbReference type="SUPFAM" id="SSF55781">
    <property type="entry name" value="GAF domain-like"/>
    <property type="match status" value="1"/>
</dbReference>
<dbReference type="InterPro" id="IPR036457">
    <property type="entry name" value="PPM-type-like_dom_sf"/>
</dbReference>
<comment type="caution">
    <text evidence="5">The sequence shown here is derived from an EMBL/GenBank/DDBJ whole genome shotgun (WGS) entry which is preliminary data.</text>
</comment>
<dbReference type="PANTHER" id="PTHR43156">
    <property type="entry name" value="STAGE II SPORULATION PROTEIN E-RELATED"/>
    <property type="match status" value="1"/>
</dbReference>
<dbReference type="Proteomes" id="UP000657385">
    <property type="component" value="Unassembled WGS sequence"/>
</dbReference>
<feature type="domain" description="GAF" evidence="3">
    <location>
        <begin position="181"/>
        <end position="352"/>
    </location>
</feature>
<dbReference type="SUPFAM" id="SSF81606">
    <property type="entry name" value="PP2C-like"/>
    <property type="match status" value="1"/>
</dbReference>
<dbReference type="RefSeq" id="WP_196193972.1">
    <property type="nucleotide sequence ID" value="NZ_JADPRT010000004.1"/>
</dbReference>
<reference evidence="5" key="1">
    <citation type="submission" date="2020-11" db="EMBL/GenBank/DDBJ databases">
        <title>Isolation and identification of active actinomycetes.</title>
        <authorList>
            <person name="Yu B."/>
        </authorList>
    </citation>
    <scope>NUCLEOTIDE SEQUENCE</scope>
    <source>
        <strain evidence="5">NEAU-YB345</strain>
    </source>
</reference>
<organism evidence="5 6">
    <name type="scientific">Streptacidiphilus fuscans</name>
    <dbReference type="NCBI Taxonomy" id="2789292"/>
    <lineage>
        <taxon>Bacteria</taxon>
        <taxon>Bacillati</taxon>
        <taxon>Actinomycetota</taxon>
        <taxon>Actinomycetes</taxon>
        <taxon>Kitasatosporales</taxon>
        <taxon>Streptomycetaceae</taxon>
        <taxon>Streptacidiphilus</taxon>
    </lineage>
</organism>
<keyword evidence="1" id="KW-0378">Hydrolase</keyword>
<gene>
    <name evidence="5" type="ORF">I2501_12425</name>
</gene>
<dbReference type="InterPro" id="IPR029016">
    <property type="entry name" value="GAF-like_dom_sf"/>
</dbReference>
<dbReference type="InterPro" id="IPR003018">
    <property type="entry name" value="GAF"/>
</dbReference>
<accession>A0A931B1T9</accession>
<name>A0A931B1T9_9ACTN</name>
<dbReference type="Pfam" id="PF01590">
    <property type="entry name" value="GAF"/>
    <property type="match status" value="1"/>
</dbReference>
<protein>
    <submittedName>
        <fullName evidence="5">SpoIIE family protein phosphatase</fullName>
    </submittedName>
</protein>
<dbReference type="EMBL" id="JADPRT010000004">
    <property type="protein sequence ID" value="MBF9068829.1"/>
    <property type="molecule type" value="Genomic_DNA"/>
</dbReference>
<sequence length="586" mass="61013">MGAEVPARDAVGASMDAAAVAMGVNRDALLSALVTDLPFGVALLDQDLACQYVNDTFVSLTGTDDPRTIEAVADAARDVLLDGVPRVGDYGTARLRVQRLDLEPEDAVSAGASESGSAGSEGVGSGAARSGAAGSGSAGSGPPARTGVLVLAKADDEEAVQNRARLSLLTSAGARIGTTLDIDTTCTELARFTVPTLADLAAVDILPPGVPDHRLGVPLGSARLLRAAVAGTPELHPQLATLAHPGETVRHRDGSAVARSLAAAKPVAVTLRTEEDLAVALSDEHSRTVFRAAGIGAMLALPLTARGHLLGALVLARSGDREFSDAEIAMIEDLADRAALSIDNARRYMRSQGIALELQRALLAEPANPHPNLEIACRYLPSGTSTVVGGDWYETVRLPFGRTLLVIGDVMGHGVEAAVDMSTYRSMLRYVAGADLPPHRILRQLDSLISENEAARPATCLLALLEPSRNRVTFSSAGHLPPALITPGRPTELLALPSGPPLGTGVGGYEHLVRELVPGQVLLLYTDGLVERRHEDIDVSLERLAALPLPAAGELDDLLDAVLHSSDPAQAEDDIALLAARVVQRG</sequence>
<evidence type="ECO:0000256" key="1">
    <source>
        <dbReference type="ARBA" id="ARBA00022801"/>
    </source>
</evidence>
<evidence type="ECO:0000313" key="6">
    <source>
        <dbReference type="Proteomes" id="UP000657385"/>
    </source>
</evidence>
<evidence type="ECO:0000259" key="4">
    <source>
        <dbReference type="SMART" id="SM00331"/>
    </source>
</evidence>
<dbReference type="SMART" id="SM00065">
    <property type="entry name" value="GAF"/>
    <property type="match status" value="1"/>
</dbReference>
<dbReference type="Pfam" id="PF07228">
    <property type="entry name" value="SpoIIE"/>
    <property type="match status" value="1"/>
</dbReference>
<dbReference type="GO" id="GO:0016791">
    <property type="term" value="F:phosphatase activity"/>
    <property type="evidence" value="ECO:0007669"/>
    <property type="project" value="TreeGrafter"/>
</dbReference>
<proteinExistence type="predicted"/>
<dbReference type="AlphaFoldDB" id="A0A931B1T9"/>
<dbReference type="Gene3D" id="3.30.450.40">
    <property type="match status" value="1"/>
</dbReference>
<feature type="compositionally biased region" description="Low complexity" evidence="2">
    <location>
        <begin position="107"/>
        <end position="118"/>
    </location>
</feature>
<dbReference type="InterPro" id="IPR052016">
    <property type="entry name" value="Bact_Sigma-Reg"/>
</dbReference>
<feature type="domain" description="PPM-type phosphatase" evidence="4">
    <location>
        <begin position="370"/>
        <end position="582"/>
    </location>
</feature>
<dbReference type="SMART" id="SM00331">
    <property type="entry name" value="PP2C_SIG"/>
    <property type="match status" value="1"/>
</dbReference>
<keyword evidence="6" id="KW-1185">Reference proteome</keyword>
<dbReference type="PANTHER" id="PTHR43156:SF2">
    <property type="entry name" value="STAGE II SPORULATION PROTEIN E"/>
    <property type="match status" value="1"/>
</dbReference>
<evidence type="ECO:0000256" key="2">
    <source>
        <dbReference type="SAM" id="MobiDB-lite"/>
    </source>
</evidence>
<dbReference type="Gene3D" id="3.60.40.10">
    <property type="entry name" value="PPM-type phosphatase domain"/>
    <property type="match status" value="1"/>
</dbReference>
<feature type="region of interest" description="Disordered" evidence="2">
    <location>
        <begin position="106"/>
        <end position="143"/>
    </location>
</feature>